<dbReference type="Gene3D" id="3.30.200.20">
    <property type="entry name" value="Phosphorylase Kinase, domain 1"/>
    <property type="match status" value="1"/>
</dbReference>
<proteinExistence type="inferred from homology"/>
<evidence type="ECO:0000313" key="3">
    <source>
        <dbReference type="EMBL" id="MFC3965741.1"/>
    </source>
</evidence>
<dbReference type="InterPro" id="IPR050249">
    <property type="entry name" value="Pseudomonas-type_ThrB"/>
</dbReference>
<organism evidence="3 4">
    <name type="scientific">Nocardia jiangsuensis</name>
    <dbReference type="NCBI Taxonomy" id="1691563"/>
    <lineage>
        <taxon>Bacteria</taxon>
        <taxon>Bacillati</taxon>
        <taxon>Actinomycetota</taxon>
        <taxon>Actinomycetes</taxon>
        <taxon>Mycobacteriales</taxon>
        <taxon>Nocardiaceae</taxon>
        <taxon>Nocardia</taxon>
    </lineage>
</organism>
<accession>A0ABV8E0D0</accession>
<dbReference type="SUPFAM" id="SSF56112">
    <property type="entry name" value="Protein kinase-like (PK-like)"/>
    <property type="match status" value="1"/>
</dbReference>
<dbReference type="PANTHER" id="PTHR21064">
    <property type="entry name" value="AMINOGLYCOSIDE PHOSPHOTRANSFERASE DOMAIN-CONTAINING PROTEIN-RELATED"/>
    <property type="match status" value="1"/>
</dbReference>
<evidence type="ECO:0000256" key="1">
    <source>
        <dbReference type="ARBA" id="ARBA00038240"/>
    </source>
</evidence>
<dbReference type="RefSeq" id="WP_378615854.1">
    <property type="nucleotide sequence ID" value="NZ_JBHSAX010000022.1"/>
</dbReference>
<comment type="caution">
    <text evidence="3">The sequence shown here is derived from an EMBL/GenBank/DDBJ whole genome shotgun (WGS) entry which is preliminary data.</text>
</comment>
<feature type="domain" description="Aminoglycoside phosphotransferase" evidence="2">
    <location>
        <begin position="26"/>
        <end position="243"/>
    </location>
</feature>
<dbReference type="EMBL" id="JBHSAX010000022">
    <property type="protein sequence ID" value="MFC3965741.1"/>
    <property type="molecule type" value="Genomic_DNA"/>
</dbReference>
<comment type="similarity">
    <text evidence="1">Belongs to the pseudomonas-type ThrB family.</text>
</comment>
<dbReference type="PANTHER" id="PTHR21064:SF6">
    <property type="entry name" value="AMINOGLYCOSIDE PHOSPHOTRANSFERASE DOMAIN-CONTAINING PROTEIN"/>
    <property type="match status" value="1"/>
</dbReference>
<protein>
    <submittedName>
        <fullName evidence="3">Phosphotransferase</fullName>
    </submittedName>
</protein>
<sequence length="303" mass="33914">MADYTTIDDVDLARVSTDYGLHNPSIRVLPGGAANSSFTVGTDTDTYVLTVLDNHDPVTAHRLVQVTTALFEHGLPTAEIVPARDGRTVTEANARPAVLKRWIEGTVHDSLPVPLLGDAGATLASLHRAPVDLPSLPRHTRRLSEQQEAEISRFTDHEFADWLRTRLDRLRGDHGTRPDTITHGDLFADNLIERPDHTLAVIDWETASLDDPLLDLGMAVVGLARLDDHIDIERTERLVEGYHAVLPLTEDDRAILPRLAEYAALVIAFHRYYRHNVRFPNPARAQSHRPMMRLVDNMRAIRV</sequence>
<keyword evidence="4" id="KW-1185">Reference proteome</keyword>
<dbReference type="InterPro" id="IPR002575">
    <property type="entry name" value="Aminoglycoside_PTrfase"/>
</dbReference>
<evidence type="ECO:0000259" key="2">
    <source>
        <dbReference type="Pfam" id="PF01636"/>
    </source>
</evidence>
<gene>
    <name evidence="3" type="ORF">ACFO0B_27445</name>
</gene>
<dbReference type="InterPro" id="IPR011009">
    <property type="entry name" value="Kinase-like_dom_sf"/>
</dbReference>
<reference evidence="4" key="1">
    <citation type="journal article" date="2019" name="Int. J. Syst. Evol. Microbiol.">
        <title>The Global Catalogue of Microorganisms (GCM) 10K type strain sequencing project: providing services to taxonomists for standard genome sequencing and annotation.</title>
        <authorList>
            <consortium name="The Broad Institute Genomics Platform"/>
            <consortium name="The Broad Institute Genome Sequencing Center for Infectious Disease"/>
            <person name="Wu L."/>
            <person name="Ma J."/>
        </authorList>
    </citation>
    <scope>NUCLEOTIDE SEQUENCE [LARGE SCALE GENOMIC DNA]</scope>
    <source>
        <strain evidence="4">CGMCC 4.7330</strain>
    </source>
</reference>
<dbReference type="Proteomes" id="UP001595696">
    <property type="component" value="Unassembled WGS sequence"/>
</dbReference>
<dbReference type="Gene3D" id="3.90.1200.10">
    <property type="match status" value="1"/>
</dbReference>
<evidence type="ECO:0000313" key="4">
    <source>
        <dbReference type="Proteomes" id="UP001595696"/>
    </source>
</evidence>
<dbReference type="Pfam" id="PF01636">
    <property type="entry name" value="APH"/>
    <property type="match status" value="1"/>
</dbReference>
<name>A0ABV8E0D0_9NOCA</name>